<dbReference type="Gene3D" id="1.20.58.2050">
    <property type="match status" value="1"/>
</dbReference>
<dbReference type="OrthoDB" id="10251744at2759"/>
<dbReference type="GO" id="GO:1902975">
    <property type="term" value="P:mitotic DNA replication initiation"/>
    <property type="evidence" value="ECO:0007669"/>
    <property type="project" value="TreeGrafter"/>
</dbReference>
<comment type="caution">
    <text evidence="2">The sequence shown here is derived from an EMBL/GenBank/DDBJ whole genome shotgun (WGS) entry which is preliminary data.</text>
</comment>
<keyword evidence="1" id="KW-0235">DNA replication</keyword>
<sequence>MQSAEDYMDPDDFLAEEAVIGVKGLPFDSQALINMGVSNRVREVGNNYEGEERVERQIPYWVAIKLVQKGLGELQMPKIFGRPVRNALKADPIHVNLVEQDPRFFAFGGKFLEAVEDPELAEVLDKQSSSECDRLRHYTYLPFIPIGDLQSYVQRTRATLDHLEYGAAGKETVFVSKMDETERQVYLAGVETVRAYKTWAYSRRE</sequence>
<dbReference type="PANTHER" id="PTHR22768:SF0">
    <property type="entry name" value="DNA REPLICATION COMPLEX GINS PROTEIN PSF3"/>
    <property type="match status" value="1"/>
</dbReference>
<dbReference type="CDD" id="cd11713">
    <property type="entry name" value="GINS_A_psf3"/>
    <property type="match status" value="1"/>
</dbReference>
<organism evidence="2 3">
    <name type="scientific">Paraglomus brasilianum</name>
    <dbReference type="NCBI Taxonomy" id="144538"/>
    <lineage>
        <taxon>Eukaryota</taxon>
        <taxon>Fungi</taxon>
        <taxon>Fungi incertae sedis</taxon>
        <taxon>Mucoromycota</taxon>
        <taxon>Glomeromycotina</taxon>
        <taxon>Glomeromycetes</taxon>
        <taxon>Paraglomerales</taxon>
        <taxon>Paraglomeraceae</taxon>
        <taxon>Paraglomus</taxon>
    </lineage>
</organism>
<dbReference type="SUPFAM" id="SSF158573">
    <property type="entry name" value="GINS helical bundle-like"/>
    <property type="match status" value="1"/>
</dbReference>
<evidence type="ECO:0000313" key="3">
    <source>
        <dbReference type="Proteomes" id="UP000789739"/>
    </source>
</evidence>
<name>A0A9N8ZRI8_9GLOM</name>
<keyword evidence="3" id="KW-1185">Reference proteome</keyword>
<protein>
    <recommendedName>
        <fullName evidence="1">DNA replication complex GINS protein PSF3</fullName>
    </recommendedName>
</protein>
<comment type="subunit">
    <text evidence="1">Component of the GINS complex.</text>
</comment>
<accession>A0A9N8ZRI8</accession>
<comment type="function">
    <text evidence="1">The GINS complex plays an essential role in the initiation of DNA replication.</text>
</comment>
<dbReference type="AlphaFoldDB" id="A0A9N8ZRI8"/>
<dbReference type="EMBL" id="CAJVPI010000230">
    <property type="protein sequence ID" value="CAG8504838.1"/>
    <property type="molecule type" value="Genomic_DNA"/>
</dbReference>
<dbReference type="GO" id="GO:0000811">
    <property type="term" value="C:GINS complex"/>
    <property type="evidence" value="ECO:0007669"/>
    <property type="project" value="UniProtKB-UniRule"/>
</dbReference>
<dbReference type="PANTHER" id="PTHR22768">
    <property type="entry name" value="DNA REPLICATION COMPLEX GINS PROTEIN PSF3"/>
    <property type="match status" value="1"/>
</dbReference>
<comment type="similarity">
    <text evidence="1">Belongs to the GINS3/PSF3 family.</text>
</comment>
<dbReference type="InterPro" id="IPR036224">
    <property type="entry name" value="GINS_bundle-like_dom_sf"/>
</dbReference>
<evidence type="ECO:0000256" key="1">
    <source>
        <dbReference type="RuleBase" id="RU367161"/>
    </source>
</evidence>
<keyword evidence="1" id="KW-0539">Nucleus</keyword>
<evidence type="ECO:0000313" key="2">
    <source>
        <dbReference type="EMBL" id="CAG8504838.1"/>
    </source>
</evidence>
<reference evidence="2" key="1">
    <citation type="submission" date="2021-06" db="EMBL/GenBank/DDBJ databases">
        <authorList>
            <person name="Kallberg Y."/>
            <person name="Tangrot J."/>
            <person name="Rosling A."/>
        </authorList>
    </citation>
    <scope>NUCLEOTIDE SEQUENCE</scope>
    <source>
        <strain evidence="2">BR232B</strain>
    </source>
</reference>
<dbReference type="Proteomes" id="UP000789739">
    <property type="component" value="Unassembled WGS sequence"/>
</dbReference>
<proteinExistence type="inferred from homology"/>
<dbReference type="InterPro" id="IPR038437">
    <property type="entry name" value="GINS_Psf3_sf"/>
</dbReference>
<gene>
    <name evidence="2" type="ORF">PBRASI_LOCUS2800</name>
</gene>
<dbReference type="InterPro" id="IPR010492">
    <property type="entry name" value="GINS_Psf3"/>
</dbReference>
<comment type="subcellular location">
    <subcellularLocation>
        <location evidence="1">Nucleus</location>
    </subcellularLocation>
</comment>